<reference evidence="1 2" key="1">
    <citation type="submission" date="2021-06" db="EMBL/GenBank/DDBJ databases">
        <authorList>
            <person name="Kallberg Y."/>
            <person name="Tangrot J."/>
            <person name="Rosling A."/>
        </authorList>
    </citation>
    <scope>NUCLEOTIDE SEQUENCE [LARGE SCALE GENOMIC DNA]</scope>
    <source>
        <strain evidence="1 2">120-4 pot B 10/14</strain>
    </source>
</reference>
<proteinExistence type="predicted"/>
<accession>A0ABN7VFN6</accession>
<sequence>MESKDSFGPTEEFSSIELYNKDSVYVMDELAFGQTVGSWNKFNHIELSKSSTSVIDKLAVGQTDISWNEADLIELYDENLANRIDELIVEQIFGCWNELDHFISFYTKSQNFGHDGTNKTSIAKNQQQIRSK</sequence>
<protein>
    <submittedName>
        <fullName evidence="1">2074_t:CDS:1</fullName>
    </submittedName>
</protein>
<keyword evidence="2" id="KW-1185">Reference proteome</keyword>
<name>A0ABN7VFN6_GIGMA</name>
<dbReference type="Proteomes" id="UP000789901">
    <property type="component" value="Unassembled WGS sequence"/>
</dbReference>
<organism evidence="1 2">
    <name type="scientific">Gigaspora margarita</name>
    <dbReference type="NCBI Taxonomy" id="4874"/>
    <lineage>
        <taxon>Eukaryota</taxon>
        <taxon>Fungi</taxon>
        <taxon>Fungi incertae sedis</taxon>
        <taxon>Mucoromycota</taxon>
        <taxon>Glomeromycotina</taxon>
        <taxon>Glomeromycetes</taxon>
        <taxon>Diversisporales</taxon>
        <taxon>Gigasporaceae</taxon>
        <taxon>Gigaspora</taxon>
    </lineage>
</organism>
<gene>
    <name evidence="1" type="ORF">GMARGA_LOCUS17922</name>
</gene>
<comment type="caution">
    <text evidence="1">The sequence shown here is derived from an EMBL/GenBank/DDBJ whole genome shotgun (WGS) entry which is preliminary data.</text>
</comment>
<evidence type="ECO:0000313" key="2">
    <source>
        <dbReference type="Proteomes" id="UP000789901"/>
    </source>
</evidence>
<evidence type="ECO:0000313" key="1">
    <source>
        <dbReference type="EMBL" id="CAG8765021.1"/>
    </source>
</evidence>
<dbReference type="EMBL" id="CAJVQB010013880">
    <property type="protein sequence ID" value="CAG8765021.1"/>
    <property type="molecule type" value="Genomic_DNA"/>
</dbReference>